<evidence type="ECO:0000259" key="3">
    <source>
        <dbReference type="PROSITE" id="PS50977"/>
    </source>
</evidence>
<dbReference type="PANTHER" id="PTHR43479:SF7">
    <property type="entry name" value="TETR-FAMILY TRANSCRIPTIONAL REGULATOR"/>
    <property type="match status" value="1"/>
</dbReference>
<dbReference type="Pfam" id="PF14278">
    <property type="entry name" value="TetR_C_8"/>
    <property type="match status" value="1"/>
</dbReference>
<reference evidence="4 5" key="1">
    <citation type="submission" date="2013-03" db="EMBL/GenBank/DDBJ databases">
        <title>The Genome Sequence of Enterococcus columbae ATCC_51263 (PacBio/Illumina hybrid assembly).</title>
        <authorList>
            <consortium name="The Broad Institute Genomics Platform"/>
            <consortium name="The Broad Institute Genome Sequencing Center for Infectious Disease"/>
            <person name="Earl A."/>
            <person name="Russ C."/>
            <person name="Gilmore M."/>
            <person name="Surin D."/>
            <person name="Walker B."/>
            <person name="Young S."/>
            <person name="Zeng Q."/>
            <person name="Gargeya S."/>
            <person name="Fitzgerald M."/>
            <person name="Haas B."/>
            <person name="Abouelleil A."/>
            <person name="Allen A.W."/>
            <person name="Alvarado L."/>
            <person name="Arachchi H.M."/>
            <person name="Berlin A.M."/>
            <person name="Chapman S.B."/>
            <person name="Gainer-Dewar J."/>
            <person name="Goldberg J."/>
            <person name="Griggs A."/>
            <person name="Gujja S."/>
            <person name="Hansen M."/>
            <person name="Howarth C."/>
            <person name="Imamovic A."/>
            <person name="Ireland A."/>
            <person name="Larimer J."/>
            <person name="McCowan C."/>
            <person name="Murphy C."/>
            <person name="Pearson M."/>
            <person name="Poon T.W."/>
            <person name="Priest M."/>
            <person name="Roberts A."/>
            <person name="Saif S."/>
            <person name="Shea T."/>
            <person name="Sisk P."/>
            <person name="Sykes S."/>
            <person name="Wortman J."/>
            <person name="Nusbaum C."/>
            <person name="Birren B."/>
        </authorList>
    </citation>
    <scope>NUCLEOTIDE SEQUENCE [LARGE SCALE GENOMIC DNA]</scope>
    <source>
        <strain evidence="4 5">ATCC 51263</strain>
    </source>
</reference>
<evidence type="ECO:0000313" key="4">
    <source>
        <dbReference type="EMBL" id="EOW84106.1"/>
    </source>
</evidence>
<dbReference type="InterPro" id="IPR001647">
    <property type="entry name" value="HTH_TetR"/>
</dbReference>
<feature type="DNA-binding region" description="H-T-H motif" evidence="2">
    <location>
        <begin position="34"/>
        <end position="53"/>
    </location>
</feature>
<evidence type="ECO:0000256" key="1">
    <source>
        <dbReference type="ARBA" id="ARBA00023125"/>
    </source>
</evidence>
<name>S0KJZ9_9ENTE</name>
<dbReference type="GO" id="GO:0003677">
    <property type="term" value="F:DNA binding"/>
    <property type="evidence" value="ECO:0007669"/>
    <property type="project" value="UniProtKB-UniRule"/>
</dbReference>
<dbReference type="PANTHER" id="PTHR43479">
    <property type="entry name" value="ACREF/ENVCD OPERON REPRESSOR-RELATED"/>
    <property type="match status" value="1"/>
</dbReference>
<evidence type="ECO:0000256" key="2">
    <source>
        <dbReference type="PROSITE-ProRule" id="PRU00335"/>
    </source>
</evidence>
<dbReference type="Pfam" id="PF00440">
    <property type="entry name" value="TetR_N"/>
    <property type="match status" value="1"/>
</dbReference>
<feature type="domain" description="HTH tetR-type" evidence="3">
    <location>
        <begin position="11"/>
        <end position="71"/>
    </location>
</feature>
<sequence length="194" mass="22073">MAGTINNRRKQYTKQIIKESFFALLHEYDLSKITVKAIAEHADINRGTFYNYYSDPADLYEKIQQEYIQNVLAKITVAPDYIEAALIDLLTLLKIDPILQALALEKQHSDDFIEQLLRHVKAISLPRFAQNYPQASPAELELYFAYATFGAIGMIKKWLISRSTLTPEAVAHQLLALFSSNIEIPVEQKGLENA</sequence>
<dbReference type="OrthoDB" id="9810250at2"/>
<gene>
    <name evidence="4" type="ORF">I568_01265</name>
</gene>
<dbReference type="InterPro" id="IPR009057">
    <property type="entry name" value="Homeodomain-like_sf"/>
</dbReference>
<accession>S0KJZ9</accession>
<dbReference type="EMBL" id="ASWJ01000005">
    <property type="protein sequence ID" value="EOW84106.1"/>
    <property type="molecule type" value="Genomic_DNA"/>
</dbReference>
<dbReference type="PROSITE" id="PS50977">
    <property type="entry name" value="HTH_TETR_2"/>
    <property type="match status" value="1"/>
</dbReference>
<protein>
    <recommendedName>
        <fullName evidence="3">HTH tetR-type domain-containing protein</fullName>
    </recommendedName>
</protein>
<dbReference type="eggNOG" id="COG1309">
    <property type="taxonomic scope" value="Bacteria"/>
</dbReference>
<dbReference type="SUPFAM" id="SSF46689">
    <property type="entry name" value="Homeodomain-like"/>
    <property type="match status" value="1"/>
</dbReference>
<proteinExistence type="predicted"/>
<dbReference type="Proteomes" id="UP000014113">
    <property type="component" value="Unassembled WGS sequence"/>
</dbReference>
<dbReference type="InterPro" id="IPR039532">
    <property type="entry name" value="TetR_C_Firmicutes"/>
</dbReference>
<evidence type="ECO:0000313" key="5">
    <source>
        <dbReference type="Proteomes" id="UP000014113"/>
    </source>
</evidence>
<dbReference type="PATRIC" id="fig|1121865.3.peg.1564"/>
<dbReference type="RefSeq" id="WP_016183735.1">
    <property type="nucleotide sequence ID" value="NZ_JXKI01000005.1"/>
</dbReference>
<keyword evidence="5" id="KW-1185">Reference proteome</keyword>
<dbReference type="InterPro" id="IPR050624">
    <property type="entry name" value="HTH-type_Tx_Regulator"/>
</dbReference>
<keyword evidence="1 2" id="KW-0238">DNA-binding</keyword>
<dbReference type="AlphaFoldDB" id="S0KJZ9"/>
<organism evidence="4 5">
    <name type="scientific">Enterococcus columbae DSM 7374 = ATCC 51263</name>
    <dbReference type="NCBI Taxonomy" id="1121865"/>
    <lineage>
        <taxon>Bacteria</taxon>
        <taxon>Bacillati</taxon>
        <taxon>Bacillota</taxon>
        <taxon>Bacilli</taxon>
        <taxon>Lactobacillales</taxon>
        <taxon>Enterococcaceae</taxon>
        <taxon>Enterococcus</taxon>
    </lineage>
</organism>
<dbReference type="STRING" id="1121865.OMW_01622"/>
<dbReference type="Gene3D" id="1.10.357.10">
    <property type="entry name" value="Tetracycline Repressor, domain 2"/>
    <property type="match status" value="1"/>
</dbReference>
<comment type="caution">
    <text evidence="4">The sequence shown here is derived from an EMBL/GenBank/DDBJ whole genome shotgun (WGS) entry which is preliminary data.</text>
</comment>